<dbReference type="InterPro" id="IPR017336">
    <property type="entry name" value="Snurportin-1"/>
</dbReference>
<reference evidence="12" key="1">
    <citation type="submission" date="2014-03" db="EMBL/GenBank/DDBJ databases">
        <title>Cloning and expression analysis of gamma-glutamylcysteines synthetase in perennial ryegrass.</title>
        <authorList>
            <person name="Wei S."/>
            <person name="Sun Z."/>
        </authorList>
    </citation>
    <scope>NUCLEOTIDE SEQUENCE</scope>
    <source>
        <strain evidence="12">Race PST-78</strain>
    </source>
</reference>
<sequence>MEQRSQSRRANFKVGLPDIGRAQEKRRQEALAGQRARRSNTFDSIRGIEDLADCFLNDDSDDDGTDGRYEDANESEHMRRNDDLANVSGLSNQANHLDQSTSSSKPNKYRKFRNRCMRAECLDLSEGLLPVGFEDNWIMVGPVPKGKRCLALSLNDQKRSAHGGSMVTILLSRKDAHMIGQFNTNLPPGCIVDCIYDQPNQILWILDILKWKDQAMIDCEASFRFWWRDAKLSELPPQIWPNANTLLCATIPALSNFSKNKVAKIAGEISLCSKITHQIVIRSNNAADPKCPYRAIYDCDGLLFYLKSATYESGESVLAGWVPLENSGISSLKWLCERDQPETEEIQMEG</sequence>
<feature type="compositionally biased region" description="Basic residues" evidence="10">
    <location>
        <begin position="1"/>
        <end position="11"/>
    </location>
</feature>
<feature type="region of interest" description="Disordered" evidence="10">
    <location>
        <begin position="1"/>
        <end position="39"/>
    </location>
</feature>
<evidence type="ECO:0000256" key="9">
    <source>
        <dbReference type="ARBA" id="ARBA00023242"/>
    </source>
</evidence>
<reference evidence="13" key="2">
    <citation type="submission" date="2014-03" db="EMBL/GenBank/DDBJ databases">
        <title>The Genome Sequence of Puccinia striiformis f. sp. tritici PST-78.</title>
        <authorList>
            <consortium name="The Broad Institute Genome Sequencing Platform"/>
            <person name="Cuomo C."/>
            <person name="Hulbert S."/>
            <person name="Chen X."/>
            <person name="Walker B."/>
            <person name="Young S.K."/>
            <person name="Zeng Q."/>
            <person name="Gargeya S."/>
            <person name="Fitzgerald M."/>
            <person name="Haas B."/>
            <person name="Abouelleil A."/>
            <person name="Alvarado L."/>
            <person name="Arachchi H.M."/>
            <person name="Berlin A.M."/>
            <person name="Chapman S.B."/>
            <person name="Goldberg J."/>
            <person name="Griggs A."/>
            <person name="Gujja S."/>
            <person name="Hansen M."/>
            <person name="Howarth C."/>
            <person name="Imamovic A."/>
            <person name="Larimer J."/>
            <person name="McCowan C."/>
            <person name="Montmayeur A."/>
            <person name="Murphy C."/>
            <person name="Neiman D."/>
            <person name="Pearson M."/>
            <person name="Priest M."/>
            <person name="Roberts A."/>
            <person name="Saif S."/>
            <person name="Shea T."/>
            <person name="Sisk P."/>
            <person name="Sykes S."/>
            <person name="Wortman J."/>
            <person name="Nusbaum C."/>
            <person name="Birren B."/>
        </authorList>
    </citation>
    <scope>NUCLEOTIDE SEQUENCE [LARGE SCALE GENOMIC DNA]</scope>
    <source>
        <strain evidence="13">race PST-78</strain>
    </source>
</reference>
<name>A0A0L0V1K3_9BASI</name>
<dbReference type="Gene3D" id="3.30.470.30">
    <property type="entry name" value="DNA ligase/mRNA capping enzyme"/>
    <property type="match status" value="1"/>
</dbReference>
<comment type="caution">
    <text evidence="12">The sequence shown here is derived from an EMBL/GenBank/DDBJ whole genome shotgun (WGS) entry which is preliminary data.</text>
</comment>
<dbReference type="PANTHER" id="PTHR13403">
    <property type="entry name" value="SNURPORTIN1 RNUT1 PROTEIN RNA, U TRANSPORTER 1"/>
    <property type="match status" value="1"/>
</dbReference>
<dbReference type="STRING" id="1165861.A0A0L0V1K3"/>
<dbReference type="EMBL" id="AJIL01000143">
    <property type="protein sequence ID" value="KNE93191.1"/>
    <property type="molecule type" value="Genomic_DNA"/>
</dbReference>
<dbReference type="OrthoDB" id="10003593at2759"/>
<dbReference type="InterPro" id="IPR047857">
    <property type="entry name" value="Snurportin1_C"/>
</dbReference>
<dbReference type="SUPFAM" id="SSF56091">
    <property type="entry name" value="DNA ligase/mRNA capping enzyme, catalytic domain"/>
    <property type="match status" value="1"/>
</dbReference>
<evidence type="ECO:0000256" key="8">
    <source>
        <dbReference type="ARBA" id="ARBA00022884"/>
    </source>
</evidence>
<dbReference type="PANTHER" id="PTHR13403:SF6">
    <property type="entry name" value="SNURPORTIN-1"/>
    <property type="match status" value="1"/>
</dbReference>
<evidence type="ECO:0000256" key="4">
    <source>
        <dbReference type="ARBA" id="ARBA00007540"/>
    </source>
</evidence>
<dbReference type="GO" id="GO:0003723">
    <property type="term" value="F:RNA binding"/>
    <property type="evidence" value="ECO:0007669"/>
    <property type="project" value="UniProtKB-KW"/>
</dbReference>
<dbReference type="EMBL" id="AJIL01000143">
    <property type="protein sequence ID" value="KNE93192.1"/>
    <property type="molecule type" value="Genomic_DNA"/>
</dbReference>
<feature type="domain" description="Snurportin-1 m3G cap-binding" evidence="11">
    <location>
        <begin position="129"/>
        <end position="235"/>
    </location>
</feature>
<dbReference type="Pfam" id="PF21974">
    <property type="entry name" value="SPN1_m3Gcap_bd"/>
    <property type="match status" value="1"/>
</dbReference>
<evidence type="ECO:0000313" key="12">
    <source>
        <dbReference type="EMBL" id="KNE93192.1"/>
    </source>
</evidence>
<dbReference type="Proteomes" id="UP000054564">
    <property type="component" value="Unassembled WGS sequence"/>
</dbReference>
<comment type="subcellular location">
    <subcellularLocation>
        <location evidence="3">Cytoplasm</location>
    </subcellularLocation>
    <subcellularLocation>
        <location evidence="2">Nucleus</location>
    </subcellularLocation>
</comment>
<dbReference type="GO" id="GO:0005737">
    <property type="term" value="C:cytoplasm"/>
    <property type="evidence" value="ECO:0007669"/>
    <property type="project" value="UniProtKB-SubCell"/>
</dbReference>
<proteinExistence type="inferred from homology"/>
<accession>A0A0L0V1K3</accession>
<keyword evidence="8" id="KW-0694">RNA-binding</keyword>
<evidence type="ECO:0000256" key="1">
    <source>
        <dbReference type="ARBA" id="ARBA00003975"/>
    </source>
</evidence>
<organism evidence="12 13">
    <name type="scientific">Puccinia striiformis f. sp. tritici PST-78</name>
    <dbReference type="NCBI Taxonomy" id="1165861"/>
    <lineage>
        <taxon>Eukaryota</taxon>
        <taxon>Fungi</taxon>
        <taxon>Dikarya</taxon>
        <taxon>Basidiomycota</taxon>
        <taxon>Pucciniomycotina</taxon>
        <taxon>Pucciniomycetes</taxon>
        <taxon>Pucciniales</taxon>
        <taxon>Pucciniaceae</taxon>
        <taxon>Puccinia</taxon>
    </lineage>
</organism>
<evidence type="ECO:0000256" key="2">
    <source>
        <dbReference type="ARBA" id="ARBA00004123"/>
    </source>
</evidence>
<evidence type="ECO:0000259" key="11">
    <source>
        <dbReference type="Pfam" id="PF21974"/>
    </source>
</evidence>
<evidence type="ECO:0000256" key="7">
    <source>
        <dbReference type="ARBA" id="ARBA00022490"/>
    </source>
</evidence>
<keyword evidence="13" id="KW-1185">Reference proteome</keyword>
<dbReference type="GO" id="GO:0061015">
    <property type="term" value="P:snRNA import into nucleus"/>
    <property type="evidence" value="ECO:0007669"/>
    <property type="project" value="InterPro"/>
</dbReference>
<dbReference type="AlphaFoldDB" id="A0A0L0V1K3"/>
<protein>
    <recommendedName>
        <fullName evidence="5">Snurportin-1</fullName>
    </recommendedName>
</protein>
<evidence type="ECO:0000256" key="5">
    <source>
        <dbReference type="ARBA" id="ARBA00016034"/>
    </source>
</evidence>
<gene>
    <name evidence="12" type="ORF">PSTG_13442</name>
</gene>
<evidence type="ECO:0000256" key="3">
    <source>
        <dbReference type="ARBA" id="ARBA00004496"/>
    </source>
</evidence>
<evidence type="ECO:0000256" key="6">
    <source>
        <dbReference type="ARBA" id="ARBA00022448"/>
    </source>
</evidence>
<comment type="similarity">
    <text evidence="4">Belongs to the snurportin family.</text>
</comment>
<keyword evidence="9" id="KW-0539">Nucleus</keyword>
<keyword evidence="6" id="KW-0813">Transport</keyword>
<evidence type="ECO:0000313" key="13">
    <source>
        <dbReference type="Proteomes" id="UP000054564"/>
    </source>
</evidence>
<comment type="function">
    <text evidence="1">Functions as an U snRNP-specific nuclear import adapter. Involved in the trimethylguanosine (m3G)-cap-dependent nuclear import of U snRNPs. Binds specifically to the terminal m3G-cap U snRNAs.</text>
</comment>
<keyword evidence="7" id="KW-0963">Cytoplasm</keyword>
<evidence type="ECO:0000256" key="10">
    <source>
        <dbReference type="SAM" id="MobiDB-lite"/>
    </source>
</evidence>
<dbReference type="GO" id="GO:0005634">
    <property type="term" value="C:nucleus"/>
    <property type="evidence" value="ECO:0007669"/>
    <property type="project" value="UniProtKB-SubCell"/>
</dbReference>